<dbReference type="RefSeq" id="WP_367984041.1">
    <property type="nucleotide sequence ID" value="NZ_JBAKFF010000001.1"/>
</dbReference>
<dbReference type="SFLD" id="SFLDS00028">
    <property type="entry name" value="Proline_Racemase"/>
    <property type="match status" value="1"/>
</dbReference>
<evidence type="ECO:0000313" key="3">
    <source>
        <dbReference type="Proteomes" id="UP001556637"/>
    </source>
</evidence>
<keyword evidence="3" id="KW-1185">Reference proteome</keyword>
<proteinExistence type="inferred from homology"/>
<accession>A0ABV3T7W1</accession>
<dbReference type="Proteomes" id="UP001556637">
    <property type="component" value="Unassembled WGS sequence"/>
</dbReference>
<dbReference type="Pfam" id="PF05544">
    <property type="entry name" value="Pro_racemase"/>
    <property type="match status" value="1"/>
</dbReference>
<comment type="caution">
    <text evidence="2">The sequence shown here is derived from an EMBL/GenBank/DDBJ whole genome shotgun (WGS) entry which is preliminary data.</text>
</comment>
<dbReference type="PANTHER" id="PTHR33442">
    <property type="entry name" value="TRANS-3-HYDROXY-L-PROLINE DEHYDRATASE"/>
    <property type="match status" value="1"/>
</dbReference>
<reference evidence="2 3" key="1">
    <citation type="submission" date="2024-02" db="EMBL/GenBank/DDBJ databases">
        <title>New especies of Spiribacter isolated from saline water.</title>
        <authorList>
            <person name="Leon M.J."/>
            <person name="De La Haba R."/>
            <person name="Sanchez-Porro C."/>
            <person name="Ventosa A."/>
        </authorList>
    </citation>
    <scope>NUCLEOTIDE SEQUENCE [LARGE SCALE GENOMIC DNA]</scope>
    <source>
        <strain evidence="3">ag22IC4-189</strain>
    </source>
</reference>
<evidence type="ECO:0000256" key="1">
    <source>
        <dbReference type="ARBA" id="ARBA00007529"/>
    </source>
</evidence>
<dbReference type="EMBL" id="JBAKFF010000001">
    <property type="protein sequence ID" value="MEX0431285.1"/>
    <property type="molecule type" value="Genomic_DNA"/>
</dbReference>
<name>A0ABV3T7W1_9GAMM</name>
<organism evidence="2 3">
    <name type="scientific">Spiribacter insolitus</name>
    <dbReference type="NCBI Taxonomy" id="3122417"/>
    <lineage>
        <taxon>Bacteria</taxon>
        <taxon>Pseudomonadati</taxon>
        <taxon>Pseudomonadota</taxon>
        <taxon>Gammaproteobacteria</taxon>
        <taxon>Chromatiales</taxon>
        <taxon>Ectothiorhodospiraceae</taxon>
        <taxon>Spiribacter</taxon>
    </lineage>
</organism>
<protein>
    <submittedName>
        <fullName evidence="2">Proline racemase family protein</fullName>
    </submittedName>
</protein>
<dbReference type="SUPFAM" id="SSF54506">
    <property type="entry name" value="Diaminopimelate epimerase-like"/>
    <property type="match status" value="1"/>
</dbReference>
<dbReference type="InterPro" id="IPR008794">
    <property type="entry name" value="Pro_racemase_fam"/>
</dbReference>
<dbReference type="Gene3D" id="3.10.310.10">
    <property type="entry name" value="Diaminopimelate Epimerase, Chain A, domain 1"/>
    <property type="match status" value="2"/>
</dbReference>
<sequence length="347" mass="36894">MTSAERRYAYTDLHAAGEPVRIVTGGAPVLSGATLLDKRRDAMQTHDAVRRHLMLEPRGHADMYGVWPTEPDRSDCALAVLFMHNGGWSTMCGHATVALGRWVIDQGIVQATRPLTSFRLQCPCGPVDVRVETDATGRTGRVSFDSVPAFAGQLSQPLQLNGHERIAVDIAYGGAYYAILPASRLGLDLYGSPFDELVAAGRSIIAAGREQLDIRHPGEADLGFLYGCIITDGSGPPDSLMTRNLCLFGDGQVDRSATGSGITARLALAHARGHLAPGVACEFAGLSGVPFAGEIREALTDDQVIVTVSGQGYYSGEGSLCVESKDPLRAGFEVPRRLADQAGRSTT</sequence>
<gene>
    <name evidence="2" type="ORF">V6X30_07720</name>
</gene>
<comment type="similarity">
    <text evidence="1">Belongs to the proline racemase family.</text>
</comment>
<dbReference type="PIRSF" id="PIRSF029792">
    <property type="entry name" value="Pro_racemase"/>
    <property type="match status" value="1"/>
</dbReference>
<dbReference type="PANTHER" id="PTHR33442:SF1">
    <property type="entry name" value="TRANS-3-HYDROXY-L-PROLINE DEHYDRATASE"/>
    <property type="match status" value="1"/>
</dbReference>
<evidence type="ECO:0000313" key="2">
    <source>
        <dbReference type="EMBL" id="MEX0431285.1"/>
    </source>
</evidence>